<organism evidence="7">
    <name type="scientific">invertebrate metagenome</name>
    <dbReference type="NCBI Taxonomy" id="1711999"/>
    <lineage>
        <taxon>unclassified sequences</taxon>
        <taxon>metagenomes</taxon>
        <taxon>organismal metagenomes</taxon>
    </lineage>
</organism>
<dbReference type="PANTHER" id="PTHR37423">
    <property type="entry name" value="SOLUBLE LYTIC MUREIN TRANSGLYCOSYLASE-RELATED"/>
    <property type="match status" value="1"/>
</dbReference>
<dbReference type="InterPro" id="IPR011990">
    <property type="entry name" value="TPR-like_helical_dom_sf"/>
</dbReference>
<proteinExistence type="inferred from homology"/>
<evidence type="ECO:0000256" key="1">
    <source>
        <dbReference type="ARBA" id="ARBA00022729"/>
    </source>
</evidence>
<name>A0A2H9TAX4_9ZZZZ</name>
<evidence type="ECO:0000256" key="2">
    <source>
        <dbReference type="ARBA" id="ARBA00023136"/>
    </source>
</evidence>
<dbReference type="Gene3D" id="1.25.40.10">
    <property type="entry name" value="Tetratricopeptide repeat domain"/>
    <property type="match status" value="1"/>
</dbReference>
<evidence type="ECO:0000256" key="4">
    <source>
        <dbReference type="ARBA" id="ARBA00023237"/>
    </source>
</evidence>
<dbReference type="HAMAP" id="MF_00922">
    <property type="entry name" value="OM_assembly_BamD"/>
    <property type="match status" value="1"/>
</dbReference>
<dbReference type="EMBL" id="NSIT01000020">
    <property type="protein sequence ID" value="PJE80373.1"/>
    <property type="molecule type" value="Genomic_DNA"/>
</dbReference>
<feature type="domain" description="Outer membrane lipoprotein BamD-like" evidence="6">
    <location>
        <begin position="41"/>
        <end position="244"/>
    </location>
</feature>
<keyword evidence="3" id="KW-0564">Palmitate</keyword>
<protein>
    <submittedName>
        <fullName evidence="7">Outer membrane protein assembly factor BamD</fullName>
    </submittedName>
</protein>
<keyword evidence="2" id="KW-0472">Membrane</keyword>
<sequence>MRLLKFLLTRQLSALMVATLVAFSLAGCAGSGKDKLPESLSEADLYHMSGKALDDRDYSKAVNALRTLESRYPFGPFAQQALLDIVYAYYMNSEPEASRAAADRFIRLYPQNNGVDYALYLKGLASNTASMGFIERYIPLDSTRRDPGQARQSFNEFADLLNRYPDSKYAPDARQRMVALRNRLAAYEIHAANYYLKRKAFMAAINRGRYVVENMQQTPSVPEALAIMIESYQHLGLNEPANQSLEVLRLNYPDNEALDKDGNFVHYKVFDDVNPSLLNTMTFGLFGKTTHQEQNSDKKSDIGSTTQAKLAMMASAPKPPKLM</sequence>
<dbReference type="InterPro" id="IPR039565">
    <property type="entry name" value="BamD-like"/>
</dbReference>
<keyword evidence="5" id="KW-0449">Lipoprotein</keyword>
<dbReference type="FunFam" id="1.25.40.10:FF:000419">
    <property type="entry name" value="Outer membrane protein assembly factor BamD"/>
    <property type="match status" value="1"/>
</dbReference>
<gene>
    <name evidence="7" type="primary">bamD</name>
    <name evidence="7" type="ORF">CI610_00656</name>
</gene>
<accession>A0A2H9TAX4</accession>
<reference evidence="7" key="1">
    <citation type="journal article" date="2017" name="Appl. Environ. Microbiol.">
        <title>Molecular characterization of an Endozoicomonas-like organism causing infection in king scallop Pecten maximus L.</title>
        <authorList>
            <person name="Cano I."/>
            <person name="van Aerle R."/>
            <person name="Ross S."/>
            <person name="Verner-Jeffreys D.W."/>
            <person name="Paley R.K."/>
            <person name="Rimmer G."/>
            <person name="Ryder D."/>
            <person name="Hooper P."/>
            <person name="Stone D."/>
            <person name="Feist S.W."/>
        </authorList>
    </citation>
    <scope>NUCLEOTIDE SEQUENCE</scope>
</reference>
<keyword evidence="4" id="KW-0998">Cell outer membrane</keyword>
<evidence type="ECO:0000259" key="6">
    <source>
        <dbReference type="Pfam" id="PF13525"/>
    </source>
</evidence>
<dbReference type="CDD" id="cd15830">
    <property type="entry name" value="BamD"/>
    <property type="match status" value="1"/>
</dbReference>
<dbReference type="GO" id="GO:1990063">
    <property type="term" value="C:Bam protein complex"/>
    <property type="evidence" value="ECO:0007669"/>
    <property type="project" value="TreeGrafter"/>
</dbReference>
<dbReference type="NCBIfam" id="TIGR03302">
    <property type="entry name" value="OM_YfiO"/>
    <property type="match status" value="1"/>
</dbReference>
<evidence type="ECO:0000256" key="5">
    <source>
        <dbReference type="ARBA" id="ARBA00023288"/>
    </source>
</evidence>
<evidence type="ECO:0000313" key="7">
    <source>
        <dbReference type="EMBL" id="PJE80373.1"/>
    </source>
</evidence>
<dbReference type="PROSITE" id="PS51257">
    <property type="entry name" value="PROKAR_LIPOPROTEIN"/>
    <property type="match status" value="1"/>
</dbReference>
<keyword evidence="1" id="KW-0732">Signal</keyword>
<dbReference type="PANTHER" id="PTHR37423:SF1">
    <property type="entry name" value="OUTER MEMBRANE PROTEIN ASSEMBLY FACTOR BAMD"/>
    <property type="match status" value="1"/>
</dbReference>
<dbReference type="InterPro" id="IPR017689">
    <property type="entry name" value="BamD"/>
</dbReference>
<dbReference type="Pfam" id="PF13525">
    <property type="entry name" value="YfiO"/>
    <property type="match status" value="1"/>
</dbReference>
<evidence type="ECO:0000256" key="3">
    <source>
        <dbReference type="ARBA" id="ARBA00023139"/>
    </source>
</evidence>
<comment type="caution">
    <text evidence="7">The sequence shown here is derived from an EMBL/GenBank/DDBJ whole genome shotgun (WGS) entry which is preliminary data.</text>
</comment>
<dbReference type="GO" id="GO:0051205">
    <property type="term" value="P:protein insertion into membrane"/>
    <property type="evidence" value="ECO:0007669"/>
    <property type="project" value="TreeGrafter"/>
</dbReference>
<dbReference type="AlphaFoldDB" id="A0A2H9TAX4"/>
<dbReference type="SUPFAM" id="SSF48452">
    <property type="entry name" value="TPR-like"/>
    <property type="match status" value="1"/>
</dbReference>